<dbReference type="SUPFAM" id="SSF56601">
    <property type="entry name" value="beta-lactamase/transpeptidase-like"/>
    <property type="match status" value="1"/>
</dbReference>
<dbReference type="Proteomes" id="UP000321532">
    <property type="component" value="Unassembled WGS sequence"/>
</dbReference>
<keyword evidence="3" id="KW-0378">Hydrolase</keyword>
<evidence type="ECO:0000259" key="2">
    <source>
        <dbReference type="Pfam" id="PF00144"/>
    </source>
</evidence>
<accession>A0A512B138</accession>
<comment type="caution">
    <text evidence="3">The sequence shown here is derived from an EMBL/GenBank/DDBJ whole genome shotgun (WGS) entry which is preliminary data.</text>
</comment>
<protein>
    <submittedName>
        <fullName evidence="3">Serine hydrolase</fullName>
    </submittedName>
</protein>
<dbReference type="Pfam" id="PF00144">
    <property type="entry name" value="Beta-lactamase"/>
    <property type="match status" value="1"/>
</dbReference>
<dbReference type="InterPro" id="IPR012338">
    <property type="entry name" value="Beta-lactam/transpept-like"/>
</dbReference>
<dbReference type="RefSeq" id="WP_146900172.1">
    <property type="nucleotide sequence ID" value="NZ_BJYS01000026.1"/>
</dbReference>
<dbReference type="OrthoDB" id="1522765at2"/>
<dbReference type="InterPro" id="IPR050789">
    <property type="entry name" value="Diverse_Enzym_Activities"/>
</dbReference>
<gene>
    <name evidence="3" type="ORF">AAE02nite_33350</name>
</gene>
<proteinExistence type="predicted"/>
<feature type="domain" description="Beta-lactamase-related" evidence="2">
    <location>
        <begin position="45"/>
        <end position="418"/>
    </location>
</feature>
<dbReference type="AlphaFoldDB" id="A0A512B138"/>
<feature type="chain" id="PRO_5021717599" evidence="1">
    <location>
        <begin position="23"/>
        <end position="429"/>
    </location>
</feature>
<name>A0A512B138_9BACT</name>
<dbReference type="PANTHER" id="PTHR43283:SF3">
    <property type="entry name" value="BETA-LACTAMASE FAMILY PROTEIN (AFU_ORTHOLOGUE AFUA_5G07500)"/>
    <property type="match status" value="1"/>
</dbReference>
<keyword evidence="1" id="KW-0732">Signal</keyword>
<keyword evidence="4" id="KW-1185">Reference proteome</keyword>
<evidence type="ECO:0000256" key="1">
    <source>
        <dbReference type="SAM" id="SignalP"/>
    </source>
</evidence>
<reference evidence="3 4" key="1">
    <citation type="submission" date="2019-07" db="EMBL/GenBank/DDBJ databases">
        <title>Whole genome shotgun sequence of Adhaeribacter aerolatus NBRC 106133.</title>
        <authorList>
            <person name="Hosoyama A."/>
            <person name="Uohara A."/>
            <person name="Ohji S."/>
            <person name="Ichikawa N."/>
        </authorList>
    </citation>
    <scope>NUCLEOTIDE SEQUENCE [LARGE SCALE GENOMIC DNA]</scope>
    <source>
        <strain evidence="3 4">NBRC 106133</strain>
    </source>
</reference>
<dbReference type="PANTHER" id="PTHR43283">
    <property type="entry name" value="BETA-LACTAMASE-RELATED"/>
    <property type="match status" value="1"/>
</dbReference>
<dbReference type="EMBL" id="BJYS01000026">
    <property type="protein sequence ID" value="GEO05671.1"/>
    <property type="molecule type" value="Genomic_DNA"/>
</dbReference>
<evidence type="ECO:0000313" key="3">
    <source>
        <dbReference type="EMBL" id="GEO05671.1"/>
    </source>
</evidence>
<dbReference type="Gene3D" id="3.40.710.10">
    <property type="entry name" value="DD-peptidase/beta-lactamase superfamily"/>
    <property type="match status" value="1"/>
</dbReference>
<evidence type="ECO:0000313" key="4">
    <source>
        <dbReference type="Proteomes" id="UP000321532"/>
    </source>
</evidence>
<dbReference type="InterPro" id="IPR001466">
    <property type="entry name" value="Beta-lactam-related"/>
</dbReference>
<organism evidence="3 4">
    <name type="scientific">Adhaeribacter aerolatus</name>
    <dbReference type="NCBI Taxonomy" id="670289"/>
    <lineage>
        <taxon>Bacteria</taxon>
        <taxon>Pseudomonadati</taxon>
        <taxon>Bacteroidota</taxon>
        <taxon>Cytophagia</taxon>
        <taxon>Cytophagales</taxon>
        <taxon>Hymenobacteraceae</taxon>
        <taxon>Adhaeribacter</taxon>
    </lineage>
</organism>
<feature type="signal peptide" evidence="1">
    <location>
        <begin position="1"/>
        <end position="22"/>
    </location>
</feature>
<sequence>MRHLLLSFIFSCCFLFTFAQKAKTPVLQESKPEAVGMSTERLQRLDRVLQEYTEKNYVPGAIALIARNGKIVYHKAVGLDDTDNKKPLKRDAIMRIASQTKAITSIGLMMLYEEGKFLLDDPLSKYIPAFRNPKVLDKFNPKDSSYTTVPARGQVTIRQLLTHTSGIGYPAIGTKEATAIYAKAHVTSGISTPNAKLADAMNTLGTLPLMHQPGEQFTYGLSTDVLGYLIEILSGQPLDVYFQKRIFEPLGMKDTYFYLPAEKHNRLAILYAEDAAKNTIKARPRFGAGPDYPKVNGTYFSGGAGLSSTAYDYAIFLQMLLNGGEYNGKRLLGPATVKLITTNQIGDVNQGDNKFGLGFGIITAKGSAKFGIPAGSFEWGGYFGTTYWVDPANGIVALLYTQKTPNSYGNLSDKFRAQVYQAITDLTLP</sequence>
<dbReference type="GO" id="GO:0016787">
    <property type="term" value="F:hydrolase activity"/>
    <property type="evidence" value="ECO:0007669"/>
    <property type="project" value="UniProtKB-KW"/>
</dbReference>